<accession>A0ABV1TZX9</accession>
<gene>
    <name evidence="1" type="ORF">ABT272_04760</name>
</gene>
<dbReference type="EMBL" id="JBEPAZ010000003">
    <property type="protein sequence ID" value="MER6427047.1"/>
    <property type="molecule type" value="Genomic_DNA"/>
</dbReference>
<comment type="caution">
    <text evidence="1">The sequence shown here is derived from an EMBL/GenBank/DDBJ whole genome shotgun (WGS) entry which is preliminary data.</text>
</comment>
<dbReference type="RefSeq" id="WP_263277783.1">
    <property type="nucleotide sequence ID" value="NZ_JBEOYA010000067.1"/>
</dbReference>
<evidence type="ECO:0000313" key="2">
    <source>
        <dbReference type="Proteomes" id="UP001470023"/>
    </source>
</evidence>
<evidence type="ECO:0000313" key="1">
    <source>
        <dbReference type="EMBL" id="MER6427047.1"/>
    </source>
</evidence>
<sequence>MDRGNASRCRRRGDADLAGDVARSRFRVTCEEYARLDRRPYHERKSRYLVAVDRMLRGGLCDRDIVVDIGAGYTELDVCLRVDHAWRGRYVPVDGWIDGTDIEEWTPEFDCDWYAALEILEHLRDPRRLVEELKASAKRGFVITTPNPEVVDVLAMDPTHVTPLPRGLLESWDLYTTVHNFYGRHEDGIAALWTRELVR</sequence>
<evidence type="ECO:0008006" key="3">
    <source>
        <dbReference type="Google" id="ProtNLM"/>
    </source>
</evidence>
<dbReference type="Proteomes" id="UP001470023">
    <property type="component" value="Unassembled WGS sequence"/>
</dbReference>
<keyword evidence="2" id="KW-1185">Reference proteome</keyword>
<reference evidence="1 2" key="1">
    <citation type="submission" date="2024-06" db="EMBL/GenBank/DDBJ databases">
        <title>The Natural Products Discovery Center: Release of the First 8490 Sequenced Strains for Exploring Actinobacteria Biosynthetic Diversity.</title>
        <authorList>
            <person name="Kalkreuter E."/>
            <person name="Kautsar S.A."/>
            <person name="Yang D."/>
            <person name="Bader C.D."/>
            <person name="Teijaro C.N."/>
            <person name="Fluegel L."/>
            <person name="Davis C.M."/>
            <person name="Simpson J.R."/>
            <person name="Lauterbach L."/>
            <person name="Steele A.D."/>
            <person name="Gui C."/>
            <person name="Meng S."/>
            <person name="Li G."/>
            <person name="Viehrig K."/>
            <person name="Ye F."/>
            <person name="Su P."/>
            <person name="Kiefer A.F."/>
            <person name="Nichols A."/>
            <person name="Cepeda A.J."/>
            <person name="Yan W."/>
            <person name="Fan B."/>
            <person name="Jiang Y."/>
            <person name="Adhikari A."/>
            <person name="Zheng C.-J."/>
            <person name="Schuster L."/>
            <person name="Cowan T.M."/>
            <person name="Smanski M.J."/>
            <person name="Chevrette M.G."/>
            <person name="De Carvalho L.P.S."/>
            <person name="Shen B."/>
        </authorList>
    </citation>
    <scope>NUCLEOTIDE SEQUENCE [LARGE SCALE GENOMIC DNA]</scope>
    <source>
        <strain evidence="1 2">NPDC001166</strain>
    </source>
</reference>
<protein>
    <recommendedName>
        <fullName evidence="3">Class I SAM-dependent methyltransferase</fullName>
    </recommendedName>
</protein>
<organism evidence="1 2">
    <name type="scientific">Streptomyces sp. 900105245</name>
    <dbReference type="NCBI Taxonomy" id="3154379"/>
    <lineage>
        <taxon>Bacteria</taxon>
        <taxon>Bacillati</taxon>
        <taxon>Actinomycetota</taxon>
        <taxon>Actinomycetes</taxon>
        <taxon>Kitasatosporales</taxon>
        <taxon>Streptomycetaceae</taxon>
        <taxon>Streptomyces</taxon>
    </lineage>
</organism>
<name>A0ABV1TZX9_9ACTN</name>
<proteinExistence type="predicted"/>